<dbReference type="Proteomes" id="UP000292818">
    <property type="component" value="Unassembled WGS sequence"/>
</dbReference>
<protein>
    <submittedName>
        <fullName evidence="1">Transposase</fullName>
    </submittedName>
</protein>
<evidence type="ECO:0000313" key="2">
    <source>
        <dbReference type="Proteomes" id="UP000292818"/>
    </source>
</evidence>
<dbReference type="AlphaFoldDB" id="A0A4Q7DU83"/>
<name>A0A4Q7DU83_9LACO</name>
<evidence type="ECO:0000313" key="1">
    <source>
        <dbReference type="EMBL" id="RZM15675.1"/>
    </source>
</evidence>
<comment type="caution">
    <text evidence="1">The sequence shown here is derived from an EMBL/GenBank/DDBJ whole genome shotgun (WGS) entry which is preliminary data.</text>
</comment>
<dbReference type="RefSeq" id="WP_207217037.1">
    <property type="nucleotide sequence ID" value="NZ_SETJ01000077.1"/>
</dbReference>
<reference evidence="1 2" key="1">
    <citation type="submission" date="2019-01" db="EMBL/GenBank/DDBJ databases">
        <title>Colonization of the human gut by bovine bacteria present in Parmesan cheese.</title>
        <authorList>
            <person name="Lugli G.A."/>
            <person name="Milani C."/>
        </authorList>
    </citation>
    <scope>NUCLEOTIDE SEQUENCE [LARGE SCALE GENOMIC DNA]</scope>
    <source>
        <strain evidence="1 2">LDELB18P1</strain>
    </source>
</reference>
<accession>A0A4Q7DU83</accession>
<organism evidence="1 2">
    <name type="scientific">Lactobacillus delbrueckii</name>
    <dbReference type="NCBI Taxonomy" id="1584"/>
    <lineage>
        <taxon>Bacteria</taxon>
        <taxon>Bacillati</taxon>
        <taxon>Bacillota</taxon>
        <taxon>Bacilli</taxon>
        <taxon>Lactobacillales</taxon>
        <taxon>Lactobacillaceae</taxon>
        <taxon>Lactobacillus</taxon>
    </lineage>
</organism>
<gene>
    <name evidence="1" type="ORF">LDELB18P1_1676</name>
</gene>
<sequence length="412" mass="46683">MKKVCIAAPEQLTMPAIKGGAIETLLQYVIDENEKTPRANLTVLATYDADADAVDKKQGYQHTEFVYLKKTNLQCIANFIYRVARKFSNKIFRTDLPPRSVYGDFINNYVQGHDFDRFVNEAGPYNELLPVSKKGGKENCFAHLHHNFESTELIEMTFGKYLSCSNFTKQYWLNHSKVSPEMVKVLPNCADIKLFSKKISQEEKKYLRKNLVQRHDDILEVVCNSGTISVVYLSISCGGLSTMTPTSKKYIVKLTDDELKRLNKILRQKNTSETVANRIRILKDMDANHPPVKTYKQCASDHGISEPTITNVVRKFVNEGLDATIKLKRSVNSDNAQCKVDGRVEAKLLEVACGPVPKGHSRWTLRLLEAQMKIILDEPISREAIRRTLKKTNFDLTAATTGASQRKKTQNS</sequence>
<proteinExistence type="predicted"/>
<dbReference type="EMBL" id="SETJ01000077">
    <property type="protein sequence ID" value="RZM15675.1"/>
    <property type="molecule type" value="Genomic_DNA"/>
</dbReference>